<name>A0A061A8E4_ONCMY</name>
<evidence type="ECO:0000313" key="3">
    <source>
        <dbReference type="EMBL" id="CDR18875.1"/>
    </source>
</evidence>
<reference evidence="3" key="1">
    <citation type="journal article" date="2014" name="Nat. Commun.">
        <title>The rainbow trout genome provides novel insights into evolution after whole-genome duplication in vertebrates.</title>
        <authorList>
            <person name="Berthelot C."/>
            <person name="Brunet F."/>
            <person name="Chalopin D."/>
            <person name="Juanchich A."/>
            <person name="Bernard M."/>
            <person name="Noel B."/>
            <person name="Bento P."/>
            <person name="Da Silva C."/>
            <person name="Labadie K."/>
            <person name="Alberti A."/>
            <person name="Aury J.M."/>
            <person name="Louis A."/>
            <person name="Dehais P."/>
            <person name="Bardou P."/>
            <person name="Montfort J."/>
            <person name="Klopp C."/>
            <person name="Cabau C."/>
            <person name="Gaspin C."/>
            <person name="Thorgaard G.H."/>
            <person name="Boussaha M."/>
            <person name="Quillet E."/>
            <person name="Guyomard R."/>
            <person name="Galiana D."/>
            <person name="Bobe J."/>
            <person name="Volff J.N."/>
            <person name="Genet C."/>
            <person name="Wincker P."/>
            <person name="Jaillon O."/>
            <person name="Roest Crollius H."/>
            <person name="Guiguen Y."/>
        </authorList>
    </citation>
    <scope>NUCLEOTIDE SEQUENCE [LARGE SCALE GENOMIC DNA]</scope>
</reference>
<protein>
    <submittedName>
        <fullName evidence="3">Uncharacterized protein</fullName>
    </submittedName>
</protein>
<dbReference type="STRING" id="8022.A0A061A8E4"/>
<keyword evidence="1" id="KW-0175">Coiled coil</keyword>
<evidence type="ECO:0000256" key="2">
    <source>
        <dbReference type="SAM" id="SignalP"/>
    </source>
</evidence>
<proteinExistence type="predicted"/>
<gene>
    <name evidence="3" type="ORF">GSONMT00010302001</name>
</gene>
<dbReference type="PANTHER" id="PTHR12505">
    <property type="entry name" value="PHD FINGER TRANSCRIPTION FACTOR"/>
    <property type="match status" value="1"/>
</dbReference>
<evidence type="ECO:0000256" key="1">
    <source>
        <dbReference type="SAM" id="Coils"/>
    </source>
</evidence>
<feature type="coiled-coil region" evidence="1">
    <location>
        <begin position="69"/>
        <end position="96"/>
    </location>
</feature>
<feature type="signal peptide" evidence="2">
    <location>
        <begin position="1"/>
        <end position="17"/>
    </location>
</feature>
<dbReference type="Proteomes" id="UP000193380">
    <property type="component" value="Unassembled WGS sequence"/>
</dbReference>
<keyword evidence="2" id="KW-0732">Signal</keyword>
<dbReference type="PANTHER" id="PTHR12505:SF25">
    <property type="entry name" value="BAH AND COILED-COIL DOMAIN-CONTAINING PROTEIN 1-LIKE ISOFORM X1"/>
    <property type="match status" value="1"/>
</dbReference>
<reference evidence="3" key="2">
    <citation type="submission" date="2014-03" db="EMBL/GenBank/DDBJ databases">
        <authorList>
            <person name="Genoscope - CEA"/>
        </authorList>
    </citation>
    <scope>NUCLEOTIDE SEQUENCE</scope>
</reference>
<dbReference type="PaxDb" id="8022-A0A061A8E4"/>
<dbReference type="InterPro" id="IPR052429">
    <property type="entry name" value="BAH_domain_protein"/>
</dbReference>
<organism evidence="3 4">
    <name type="scientific">Oncorhynchus mykiss</name>
    <name type="common">Rainbow trout</name>
    <name type="synonym">Salmo gairdneri</name>
    <dbReference type="NCBI Taxonomy" id="8022"/>
    <lineage>
        <taxon>Eukaryota</taxon>
        <taxon>Metazoa</taxon>
        <taxon>Chordata</taxon>
        <taxon>Craniata</taxon>
        <taxon>Vertebrata</taxon>
        <taxon>Euteleostomi</taxon>
        <taxon>Actinopterygii</taxon>
        <taxon>Neopterygii</taxon>
        <taxon>Teleostei</taxon>
        <taxon>Protacanthopterygii</taxon>
        <taxon>Salmoniformes</taxon>
        <taxon>Salmonidae</taxon>
        <taxon>Salmoninae</taxon>
        <taxon>Oncorhynchus</taxon>
    </lineage>
</organism>
<dbReference type="EMBL" id="FR980291">
    <property type="protein sequence ID" value="CDR18875.1"/>
    <property type="molecule type" value="Genomic_DNA"/>
</dbReference>
<sequence length="100" mass="11479">MLIFDLQSLATLAAARALELGAQEGSGEGAGRHYPARKTLNLRRKYSWTPRHEPACPAKGTMERMEGPELAMRVKLAELQRRYKEKQRELAKLQRKHDHQ</sequence>
<accession>A0A061A8E4</accession>
<dbReference type="AlphaFoldDB" id="A0A061A8E4"/>
<feature type="chain" id="PRO_5001593528" evidence="2">
    <location>
        <begin position="18"/>
        <end position="100"/>
    </location>
</feature>
<evidence type="ECO:0000313" key="4">
    <source>
        <dbReference type="Proteomes" id="UP000193380"/>
    </source>
</evidence>